<evidence type="ECO:0000256" key="4">
    <source>
        <dbReference type="ARBA" id="ARBA00007153"/>
    </source>
</evidence>
<dbReference type="PhylomeDB" id="E9GU71"/>
<dbReference type="STRING" id="6669.E9GU71"/>
<evidence type="ECO:0000313" key="7">
    <source>
        <dbReference type="EMBL" id="EFX77022.1"/>
    </source>
</evidence>
<sequence length="2402" mass="270495">MASLERLIRALEQLQVAENSNSDNHVKKKELRTHLQNIVEFNNSLNVQNHKDFVSYIGPSIDSLIRLCDSKDSDIRLASDEGLYKVIKALLPLHSNRILVELCKQIKKSESPRILKLSMTRFAELCHLARPQKRRAYIANLFNAISTIANRKEEMLHESLSNFVCKVFNVMGIFAYENETKILLKGFLANLSSSSSIIRRCAANAITVIISSNRKSDILLALVVEYLTDQILLPDDISMTDTPVIIGTLLTLKLLLPLFQLSSNQTNENLNTKHLSVSLPKITTSLNAVALERIVQIFELGVHYSFSSDHNVVNAALELLQQLLKMRSLILAIPSLKSVNGLQGTRISLRGLSKENSQWNLTALPVAEESLLLEAEVHLGEFEKTSMDSIESDVEIAEDSIVALSVDEREDFSKSLTFNETDVLASEKELEETDVEPENCDIIDAPQYSTHDDPQLRGQVALLACMVLSNVIGGFDLTSVETRTLVRIIDETLIDKETAASRLALQGLQHFLPMALEGPFCVETVPLLRSLLKLSENPYWLVRVDLLEVFGSFSWTALEFGLQNQTNFKLPMFQECFLNKVLFTMIGDEDHRVRSAVANCLTCLMESWTIGRSPSNITRAKWLASVSGSTPQKLNVKTFAGVPLSINGLAEAYWDVSLNQNVSVNLAYFVDEIFQLLVSSNSKFVKMGCLQSLSTLSCSYPPTTYLEVYGCSSKGTCSLLKVCMALLTNSTLMLDLVTHQTLITLATQLFAGCVKAGLNEPQLEKNFKDWRFLKGPSSNTASCLLGHATRILNAFCCVLDDVNPLLVSIKVPLVTLPNPSALSPIRRKLRSTESLISDKEDKSDDSGRKNKPHLLNPSNVGFFAAQPLYVKLYDLLKSTHATCKLNFDTITSERLSNFIQSTLELLAALIEVSIFQDIGKHSEEILNYLRIIITAEPVYCLRNVQQLLKALFGANLAAVWFDEAARFKRSAISSSLQAKVKCDESIYSSCGLDELLYNSAERQMNFNRNNERPNLISKFRTSINKIGPDKTALTSYIRLFEPMVIKALKVFLNFVIQQFEFLEEGFIPQVETLLPSMFRFLSLLSYDRFHSKTIISVPRIMQLAGGLMATGKDAELHVLPTLQPMVEDLFLSRERMSDNFKELETQKEVLINLLIRLIQYHKVYPLITAVLLQVQFENANKWKSLSKQICDALIPQLNRHSLFLDSDEALQMLQKLISHMDPPVVHESLLGLLQTFTPKQSEDFNTSAAMNYHRVLACRLTVFKTLIAVFDEAFLLDCLNEFNLSYLVNQRSDPLNVTPTENSPPEHILSCLLVDTIKLALSHWKSKVVVDNCGSTSISWRIDGFSFSVHLVLDLIALCRRLLNSNDFPVLQTAILAELAREECKSPLFQVARELIPNNPIVFVRICALLLSENDHIQSENVASFGGLNGSIAQEGLFLLLSDVVPKEEEKLLKFVSLYADQILNHFNETPVKKFFGSLIHNDEKYVQPLVKCVLAKGQDLLVSSAMSLLNIIENVELANSEAILLHIISSFQTISSGIVHRRMCKLVLNANFTSSESKLRCLKNVQKMFLQSTNQRWYSEITAVPSATFENRSSILRNIDKAFVLDFALKRELEPLMWREIVAQTNTDDLPLLCTNHSFLLYALGSRILKSDVFYHAKAHFLNMVTAEAFDNSTILSIAHILSALCKSISPSEVKDIFTASEFTILAKTPLTLIGAMDSLSHSLVLLQVSSEIVSIFGRELAIEWTDKENLPAVYKAIHCLESLCIRIRNNATLEQPTITGLEQMICPDPNFVSSAKQLNRILRFIEQESNIPGILHQDLLSTVTVFCRMPLFYSYICIPLSAWSKGWNPELNLDVEHITLDLPIIPSHFLHDEVVLKEFVFRRGKKLKELCNLLEEDYTISSSCSYWLNRHSFRHIQYNIDQGSPSKKKATSPEDVTDIDIQSCVRFLVDLYSQWLQNSNTPYPLLVDLFQSLVHISNFFVDVQQFEWMLDNSLTLHRQLLPDDPASLESALVGCILKSASFIPMNMEYWELVKKHCETALNSQHISTRTSGLNGLLYLLQKFARHPDLARTGTLVNLAMDYVGKCLSPEQNGPTWHQSFVWSIAFYCGEHFAVLPYQNYAVVDFVVQCALSRLVQNEQQANEIPKEILQGLKRLSILGVLTPTWRTKVKKEVLNLIRNVDCDWILQPALRTLLSLVYSDFGSQLYKPGADPETMLAAMEWVGALFQRMKRGTDREAELLGRIMPVITCDIFPPADILNRILSEFITARPTVACCLTPTIFKVFGTARTQGQQSLVMEWILLSLSNFTRTPSDTANDSIWNILCFFTAASNNPWLQSVFPLINRPVNQNDSLVEDVFVASALDFNSQLDDQQRSTLVSIFYSAREKSSFFAAVDVALKRL</sequence>
<dbReference type="GO" id="GO:0005634">
    <property type="term" value="C:nucleus"/>
    <property type="evidence" value="ECO:0007669"/>
    <property type="project" value="UniProtKB-SubCell"/>
</dbReference>
<dbReference type="eggNOG" id="ENOG502QR1D">
    <property type="taxonomic scope" value="Eukaryota"/>
</dbReference>
<dbReference type="InterPro" id="IPR028426">
    <property type="entry name" value="Huntingtin_fam"/>
</dbReference>
<dbReference type="PANTHER" id="PTHR10170:SF10">
    <property type="entry name" value="HUNTINGTIN"/>
    <property type="match status" value="1"/>
</dbReference>
<evidence type="ECO:0000256" key="2">
    <source>
        <dbReference type="ARBA" id="ARBA00004123"/>
    </source>
</evidence>
<dbReference type="GO" id="GO:1905289">
    <property type="term" value="P:regulation of CAMKK-AMPK signaling cascade"/>
    <property type="evidence" value="ECO:0000318"/>
    <property type="project" value="GO_Central"/>
</dbReference>
<dbReference type="InParanoid" id="E9GU71"/>
<dbReference type="InterPro" id="IPR024613">
    <property type="entry name" value="Huntingtin_N_HEAT_rpt-2"/>
</dbReference>
<dbReference type="InterPro" id="IPR048411">
    <property type="entry name" value="Htt_N_HEAT_rpt-1"/>
</dbReference>
<dbReference type="InterPro" id="IPR048413">
    <property type="entry name" value="Htt_C-HEAT_rpt"/>
</dbReference>
<dbReference type="GO" id="GO:0048489">
    <property type="term" value="P:synaptic vesicle transport"/>
    <property type="evidence" value="ECO:0000318"/>
    <property type="project" value="GO_Central"/>
</dbReference>
<comment type="function">
    <text evidence="1">May play a role in microtubule-mediated transport or vesicle function.</text>
</comment>
<name>E9GU71_DAPPU</name>
<comment type="subcellular location">
    <subcellularLocation>
        <location evidence="3">Cytoplasm</location>
    </subcellularLocation>
    <subcellularLocation>
        <location evidence="2">Nucleus</location>
    </subcellularLocation>
</comment>
<dbReference type="GO" id="GO:0047496">
    <property type="term" value="P:vesicle transport along microtubule"/>
    <property type="evidence" value="ECO:0000318"/>
    <property type="project" value="GO_Central"/>
</dbReference>
<evidence type="ECO:0000256" key="3">
    <source>
        <dbReference type="ARBA" id="ARBA00004496"/>
    </source>
</evidence>
<proteinExistence type="inferred from homology"/>
<evidence type="ECO:0000313" key="8">
    <source>
        <dbReference type="Proteomes" id="UP000000305"/>
    </source>
</evidence>
<dbReference type="PANTHER" id="PTHR10170">
    <property type="entry name" value="HUNTINGTON DISEASE PROTEIN"/>
    <property type="match status" value="1"/>
</dbReference>
<protein>
    <recommendedName>
        <fullName evidence="9">Huntingtin</fullName>
    </recommendedName>
</protein>
<dbReference type="HOGENOM" id="CLU_000428_0_0_1"/>
<dbReference type="GO" id="GO:0022008">
    <property type="term" value="P:neurogenesis"/>
    <property type="evidence" value="ECO:0000318"/>
    <property type="project" value="GO_Central"/>
</dbReference>
<evidence type="ECO:0000256" key="5">
    <source>
        <dbReference type="ARBA" id="ARBA00022490"/>
    </source>
</evidence>
<dbReference type="InterPro" id="IPR011989">
    <property type="entry name" value="ARM-like"/>
</dbReference>
<dbReference type="Proteomes" id="UP000000305">
    <property type="component" value="Unassembled WGS sequence"/>
</dbReference>
<evidence type="ECO:0000256" key="6">
    <source>
        <dbReference type="ARBA" id="ARBA00023242"/>
    </source>
</evidence>
<keyword evidence="5" id="KW-0963">Cytoplasm</keyword>
<dbReference type="OrthoDB" id="10065698at2759"/>
<evidence type="ECO:0008006" key="9">
    <source>
        <dbReference type="Google" id="ProtNLM"/>
    </source>
</evidence>
<evidence type="ECO:0000256" key="1">
    <source>
        <dbReference type="ARBA" id="ARBA00002907"/>
    </source>
</evidence>
<reference evidence="7 8" key="1">
    <citation type="journal article" date="2011" name="Science">
        <title>The ecoresponsive genome of Daphnia pulex.</title>
        <authorList>
            <person name="Colbourne J.K."/>
            <person name="Pfrender M.E."/>
            <person name="Gilbert D."/>
            <person name="Thomas W.K."/>
            <person name="Tucker A."/>
            <person name="Oakley T.H."/>
            <person name="Tokishita S."/>
            <person name="Aerts A."/>
            <person name="Arnold G.J."/>
            <person name="Basu M.K."/>
            <person name="Bauer D.J."/>
            <person name="Caceres C.E."/>
            <person name="Carmel L."/>
            <person name="Casola C."/>
            <person name="Choi J.H."/>
            <person name="Detter J.C."/>
            <person name="Dong Q."/>
            <person name="Dusheyko S."/>
            <person name="Eads B.D."/>
            <person name="Frohlich T."/>
            <person name="Geiler-Samerotte K.A."/>
            <person name="Gerlach D."/>
            <person name="Hatcher P."/>
            <person name="Jogdeo S."/>
            <person name="Krijgsveld J."/>
            <person name="Kriventseva E.V."/>
            <person name="Kultz D."/>
            <person name="Laforsch C."/>
            <person name="Lindquist E."/>
            <person name="Lopez J."/>
            <person name="Manak J.R."/>
            <person name="Muller J."/>
            <person name="Pangilinan J."/>
            <person name="Patwardhan R.P."/>
            <person name="Pitluck S."/>
            <person name="Pritham E.J."/>
            <person name="Rechtsteiner A."/>
            <person name="Rho M."/>
            <person name="Rogozin I.B."/>
            <person name="Sakarya O."/>
            <person name="Salamov A."/>
            <person name="Schaack S."/>
            <person name="Shapiro H."/>
            <person name="Shiga Y."/>
            <person name="Skalitzky C."/>
            <person name="Smith Z."/>
            <person name="Souvorov A."/>
            <person name="Sung W."/>
            <person name="Tang Z."/>
            <person name="Tsuchiya D."/>
            <person name="Tu H."/>
            <person name="Vos H."/>
            <person name="Wang M."/>
            <person name="Wolf Y.I."/>
            <person name="Yamagata H."/>
            <person name="Yamada T."/>
            <person name="Ye Y."/>
            <person name="Shaw J.R."/>
            <person name="Andrews J."/>
            <person name="Crease T.J."/>
            <person name="Tang H."/>
            <person name="Lucas S.M."/>
            <person name="Robertson H.M."/>
            <person name="Bork P."/>
            <person name="Koonin E.V."/>
            <person name="Zdobnov E.M."/>
            <person name="Grigoriev I.V."/>
            <person name="Lynch M."/>
            <person name="Boore J.L."/>
        </authorList>
    </citation>
    <scope>NUCLEOTIDE SEQUENCE [LARGE SCALE GENOMIC DNA]</scope>
</reference>
<dbReference type="GO" id="GO:0031410">
    <property type="term" value="C:cytoplasmic vesicle"/>
    <property type="evidence" value="ECO:0000318"/>
    <property type="project" value="GO_Central"/>
</dbReference>
<dbReference type="FunCoup" id="E9GU71">
    <property type="interactions" value="1353"/>
</dbReference>
<dbReference type="Pfam" id="PF20925">
    <property type="entry name" value="Htt_bridge"/>
    <property type="match status" value="1"/>
</dbReference>
<dbReference type="SUPFAM" id="SSF48371">
    <property type="entry name" value="ARM repeat"/>
    <property type="match status" value="1"/>
</dbReference>
<dbReference type="InterPro" id="IPR016024">
    <property type="entry name" value="ARM-type_fold"/>
</dbReference>
<dbReference type="Gene3D" id="1.25.10.10">
    <property type="entry name" value="Leucine-rich Repeat Variant"/>
    <property type="match status" value="2"/>
</dbReference>
<dbReference type="Pfam" id="PF20927">
    <property type="entry name" value="Htt_C-HEAT"/>
    <property type="match status" value="1"/>
</dbReference>
<accession>E9GU71</accession>
<comment type="similarity">
    <text evidence="4">Belongs to the huntingtin family.</text>
</comment>
<dbReference type="EMBL" id="GL732565">
    <property type="protein sequence ID" value="EFX77022.1"/>
    <property type="molecule type" value="Genomic_DNA"/>
</dbReference>
<dbReference type="GO" id="GO:0007417">
    <property type="term" value="P:central nervous system development"/>
    <property type="evidence" value="ECO:0000318"/>
    <property type="project" value="GO_Central"/>
</dbReference>
<keyword evidence="8" id="KW-1185">Reference proteome</keyword>
<dbReference type="OMA" id="GWILISH"/>
<dbReference type="Pfam" id="PF20926">
    <property type="entry name" value="Htt_N-HEAT_1"/>
    <property type="match status" value="1"/>
</dbReference>
<dbReference type="Pfam" id="PF12372">
    <property type="entry name" value="Htt_N-HEAT"/>
    <property type="match status" value="1"/>
</dbReference>
<organism evidence="7 8">
    <name type="scientific">Daphnia pulex</name>
    <name type="common">Water flea</name>
    <dbReference type="NCBI Taxonomy" id="6669"/>
    <lineage>
        <taxon>Eukaryota</taxon>
        <taxon>Metazoa</taxon>
        <taxon>Ecdysozoa</taxon>
        <taxon>Arthropoda</taxon>
        <taxon>Crustacea</taxon>
        <taxon>Branchiopoda</taxon>
        <taxon>Diplostraca</taxon>
        <taxon>Cladocera</taxon>
        <taxon>Anomopoda</taxon>
        <taxon>Daphniidae</taxon>
        <taxon>Daphnia</taxon>
    </lineage>
</organism>
<keyword evidence="6" id="KW-0539">Nucleus</keyword>
<dbReference type="InterPro" id="IPR048412">
    <property type="entry name" value="Htt_bridge"/>
</dbReference>
<dbReference type="KEGG" id="dpx:DAPPUDRAFT_106588"/>
<gene>
    <name evidence="7" type="ORF">DAPPUDRAFT_106588</name>
</gene>